<dbReference type="KEGG" id="salj:SMD11_1235"/>
<dbReference type="InterPro" id="IPR029069">
    <property type="entry name" value="HotDog_dom_sf"/>
</dbReference>
<dbReference type="PANTHER" id="PTHR31793:SF24">
    <property type="entry name" value="LONG-CHAIN ACYL-COA THIOESTERASE FADM"/>
    <property type="match status" value="1"/>
</dbReference>
<dbReference type="Proteomes" id="UP000195755">
    <property type="component" value="Chromosome"/>
</dbReference>
<evidence type="ECO:0000313" key="1">
    <source>
        <dbReference type="EMBL" id="ARZ66896.1"/>
    </source>
</evidence>
<proteinExistence type="predicted"/>
<dbReference type="GO" id="GO:0047617">
    <property type="term" value="F:fatty acyl-CoA hydrolase activity"/>
    <property type="evidence" value="ECO:0007669"/>
    <property type="project" value="TreeGrafter"/>
</dbReference>
<dbReference type="InterPro" id="IPR050563">
    <property type="entry name" value="4-hydroxybenzoyl-CoA_TE"/>
</dbReference>
<dbReference type="PANTHER" id="PTHR31793">
    <property type="entry name" value="4-HYDROXYBENZOYL-COA THIOESTERASE FAMILY MEMBER"/>
    <property type="match status" value="1"/>
</dbReference>
<dbReference type="CDD" id="cd00586">
    <property type="entry name" value="4HBT"/>
    <property type="match status" value="1"/>
</dbReference>
<dbReference type="Pfam" id="PF13279">
    <property type="entry name" value="4HBT_2"/>
    <property type="match status" value="1"/>
</dbReference>
<accession>A0A1Z2KXZ0</accession>
<evidence type="ECO:0000313" key="2">
    <source>
        <dbReference type="Proteomes" id="UP000195755"/>
    </source>
</evidence>
<protein>
    <submittedName>
        <fullName evidence="1">Thioesterase</fullName>
    </submittedName>
</protein>
<dbReference type="SUPFAM" id="SSF54637">
    <property type="entry name" value="Thioesterase/thiol ester dehydrase-isomerase"/>
    <property type="match status" value="1"/>
</dbReference>
<sequence>MPRFICAMPLRWSDMDSNGHVNSGAYSTYVEETRIRMFSDLIPSDPQERLTKNFFVFEQTIQFRRPLVYREKPVTVEAWTEDVGAARFVACCEIRDADTVYASSRTLMAGFDSIANRVRRFQESEREVIASFME</sequence>
<reference evidence="1 2" key="1">
    <citation type="submission" date="2017-06" db="EMBL/GenBank/DDBJ databases">
        <title>Streptomyces albireticuli Genome sequencing and assembly.</title>
        <authorList>
            <person name="Wang Y."/>
            <person name="Du B."/>
            <person name="Ding Y."/>
            <person name="Liu H."/>
            <person name="Hou Q."/>
            <person name="Liu K."/>
            <person name="Yao L."/>
            <person name="Wang C."/>
        </authorList>
    </citation>
    <scope>NUCLEOTIDE SEQUENCE [LARGE SCALE GENOMIC DNA]</scope>
    <source>
        <strain evidence="1 2">MDJK11</strain>
    </source>
</reference>
<dbReference type="EMBL" id="CP021744">
    <property type="protein sequence ID" value="ARZ66896.1"/>
    <property type="molecule type" value="Genomic_DNA"/>
</dbReference>
<dbReference type="Gene3D" id="3.10.129.10">
    <property type="entry name" value="Hotdog Thioesterase"/>
    <property type="match status" value="1"/>
</dbReference>
<gene>
    <name evidence="1" type="primary">ybgC</name>
    <name evidence="1" type="ORF">SMD11_1235</name>
</gene>
<dbReference type="OrthoDB" id="9799036at2"/>
<name>A0A1Z2KXZ0_9ACTN</name>
<organism evidence="1 2">
    <name type="scientific">Streptomyces albireticuli</name>
    <dbReference type="NCBI Taxonomy" id="1940"/>
    <lineage>
        <taxon>Bacteria</taxon>
        <taxon>Bacillati</taxon>
        <taxon>Actinomycetota</taxon>
        <taxon>Actinomycetes</taxon>
        <taxon>Kitasatosporales</taxon>
        <taxon>Streptomycetaceae</taxon>
        <taxon>Streptomyces</taxon>
    </lineage>
</organism>
<dbReference type="AlphaFoldDB" id="A0A1Z2KXZ0"/>